<evidence type="ECO:0000313" key="8">
    <source>
        <dbReference type="Proteomes" id="UP000306791"/>
    </source>
</evidence>
<sequence>MINRCLIGVGIATLTLASVIVIRTLGFTAPPLANVTPESPDLDGRAIAAHLSEAIRFRTVSAQLNQHETQQEFRNFITWLAATYPEVHAAIPPQKLGTKDGQEFSLLFTWPGRNSALPPILLSAHYDVVPVIPGTEDEWQHPPYAGAVDDTHIWGRGTLDDKGAAIALMEAATGLLKQGYQPERTVYISLTSDEETGGESGTAAVVKKLKSDGVQLDWSLDEGSFLLHGFIPGVESPIASINVAEKGYLTVDLVASGQGGHSSMPPPETAVDVLARALVRLNQHPMPGGLEGLSQKLFDAAARHMPFEKRLMFANQWLFGRGIEAALEKQNSTAAMLRTTTAPTMLSASVKENVLPIEAIATVNFRLHPRDSIDDVLQHLEQVIDDERVKIEVRRGDAASRVSSDEAHGFHLVADTTRALFGPVITAPGLTIAGTDSQRYQEIADNNYRFNPMLVTREDVHGFHGTNERISIDNMVKATGFYQRLIQNANTPSQISDK</sequence>
<dbReference type="Pfam" id="PF01546">
    <property type="entry name" value="Peptidase_M20"/>
    <property type="match status" value="1"/>
</dbReference>
<dbReference type="EMBL" id="VANI01000012">
    <property type="protein sequence ID" value="TLM76762.1"/>
    <property type="molecule type" value="Genomic_DNA"/>
</dbReference>
<keyword evidence="5" id="KW-0862">Zinc</keyword>
<evidence type="ECO:0000256" key="5">
    <source>
        <dbReference type="ARBA" id="ARBA00022833"/>
    </source>
</evidence>
<dbReference type="PROSITE" id="PS00758">
    <property type="entry name" value="ARGE_DAPE_CPG2_1"/>
    <property type="match status" value="1"/>
</dbReference>
<evidence type="ECO:0000256" key="4">
    <source>
        <dbReference type="ARBA" id="ARBA00022801"/>
    </source>
</evidence>
<dbReference type="Gene3D" id="3.40.630.10">
    <property type="entry name" value="Zn peptidases"/>
    <property type="match status" value="1"/>
</dbReference>
<comment type="similarity">
    <text evidence="1">Belongs to the peptidase M20A family.</text>
</comment>
<organism evidence="7 8">
    <name type="scientific">Microbulbifer harenosus</name>
    <dbReference type="NCBI Taxonomy" id="2576840"/>
    <lineage>
        <taxon>Bacteria</taxon>
        <taxon>Pseudomonadati</taxon>
        <taxon>Pseudomonadota</taxon>
        <taxon>Gammaproteobacteria</taxon>
        <taxon>Cellvibrionales</taxon>
        <taxon>Microbulbiferaceae</taxon>
        <taxon>Microbulbifer</taxon>
    </lineage>
</organism>
<dbReference type="Pfam" id="PF07687">
    <property type="entry name" value="M20_dimer"/>
    <property type="match status" value="1"/>
</dbReference>
<dbReference type="InterPro" id="IPR002933">
    <property type="entry name" value="Peptidase_M20"/>
</dbReference>
<evidence type="ECO:0000256" key="3">
    <source>
        <dbReference type="ARBA" id="ARBA00022723"/>
    </source>
</evidence>
<reference evidence="7 8" key="1">
    <citation type="submission" date="2019-05" db="EMBL/GenBank/DDBJ databases">
        <title>Microbulbifer harenosus sp. nov., an alginate-degrading bacterium isolated from coastal sand.</title>
        <authorList>
            <person name="Huang H."/>
            <person name="Mo K."/>
            <person name="Bao S."/>
        </authorList>
    </citation>
    <scope>NUCLEOTIDE SEQUENCE [LARGE SCALE GENOMIC DNA]</scope>
    <source>
        <strain evidence="7 8">HB161719</strain>
    </source>
</reference>
<dbReference type="PANTHER" id="PTHR45962">
    <property type="entry name" value="N-FATTY-ACYL-AMINO ACID SYNTHASE/HYDROLASE PM20D1"/>
    <property type="match status" value="1"/>
</dbReference>
<keyword evidence="3" id="KW-0479">Metal-binding</keyword>
<dbReference type="SUPFAM" id="SSF53187">
    <property type="entry name" value="Zn-dependent exopeptidases"/>
    <property type="match status" value="1"/>
</dbReference>
<accession>A0ABY2UH13</accession>
<dbReference type="InterPro" id="IPR047177">
    <property type="entry name" value="Pept_M20A"/>
</dbReference>
<feature type="domain" description="Peptidase M20 dimerisation" evidence="6">
    <location>
        <begin position="243"/>
        <end position="388"/>
    </location>
</feature>
<keyword evidence="8" id="KW-1185">Reference proteome</keyword>
<dbReference type="InterPro" id="IPR001261">
    <property type="entry name" value="ArgE/DapE_CS"/>
</dbReference>
<evidence type="ECO:0000259" key="6">
    <source>
        <dbReference type="Pfam" id="PF07687"/>
    </source>
</evidence>
<dbReference type="InterPro" id="IPR036264">
    <property type="entry name" value="Bact_exopeptidase_dim_dom"/>
</dbReference>
<gene>
    <name evidence="7" type="ORF">FDY93_12115</name>
</gene>
<dbReference type="Gene3D" id="1.10.150.900">
    <property type="match status" value="1"/>
</dbReference>
<keyword evidence="4" id="KW-0378">Hydrolase</keyword>
<proteinExistence type="inferred from homology"/>
<evidence type="ECO:0000256" key="1">
    <source>
        <dbReference type="ARBA" id="ARBA00006247"/>
    </source>
</evidence>
<evidence type="ECO:0000256" key="2">
    <source>
        <dbReference type="ARBA" id="ARBA00022670"/>
    </source>
</evidence>
<dbReference type="SUPFAM" id="SSF55031">
    <property type="entry name" value="Bacterial exopeptidase dimerisation domain"/>
    <property type="match status" value="1"/>
</dbReference>
<dbReference type="Gene3D" id="3.30.70.360">
    <property type="match status" value="1"/>
</dbReference>
<keyword evidence="2" id="KW-0645">Protease</keyword>
<evidence type="ECO:0000313" key="7">
    <source>
        <dbReference type="EMBL" id="TLM76762.1"/>
    </source>
</evidence>
<dbReference type="PANTHER" id="PTHR45962:SF1">
    <property type="entry name" value="N-FATTY-ACYL-AMINO ACID SYNTHASE_HYDROLASE PM20D1"/>
    <property type="match status" value="1"/>
</dbReference>
<dbReference type="InterPro" id="IPR011650">
    <property type="entry name" value="Peptidase_M20_dimer"/>
</dbReference>
<protein>
    <submittedName>
        <fullName evidence="7">M20/M25/M40 family metallo-hydrolase</fullName>
    </submittedName>
</protein>
<dbReference type="Proteomes" id="UP000306791">
    <property type="component" value="Unassembled WGS sequence"/>
</dbReference>
<name>A0ABY2UH13_9GAMM</name>
<comment type="caution">
    <text evidence="7">The sequence shown here is derived from an EMBL/GenBank/DDBJ whole genome shotgun (WGS) entry which is preliminary data.</text>
</comment>